<evidence type="ECO:0000313" key="7">
    <source>
        <dbReference type="RefSeq" id="XP_002733773.1"/>
    </source>
</evidence>
<dbReference type="InterPro" id="IPR016024">
    <property type="entry name" value="ARM-type_fold"/>
</dbReference>
<accession>A0ABM0GND1</accession>
<protein>
    <submittedName>
        <fullName evidence="7">Nucleolar complex protein 4 homolog B-like</fullName>
    </submittedName>
</protein>
<evidence type="ECO:0000256" key="1">
    <source>
        <dbReference type="ARBA" id="ARBA00004232"/>
    </source>
</evidence>
<name>A0ABM0GND1_SACKO</name>
<comment type="subcellular location">
    <subcellularLocation>
        <location evidence="1">Nucleus membrane</location>
        <topology evidence="1">Multi-pass membrane protein</topology>
    </subcellularLocation>
</comment>
<gene>
    <name evidence="7" type="primary">LOC100366703</name>
</gene>
<keyword evidence="4" id="KW-0472">Membrane</keyword>
<dbReference type="InterPro" id="IPR005612">
    <property type="entry name" value="CCAAT-binding_factor"/>
</dbReference>
<reference evidence="7" key="1">
    <citation type="submission" date="2025-08" db="UniProtKB">
        <authorList>
            <consortium name="RefSeq"/>
        </authorList>
    </citation>
    <scope>IDENTIFICATION</scope>
    <source>
        <tissue evidence="7">Testes</tissue>
    </source>
</reference>
<dbReference type="Pfam" id="PF03914">
    <property type="entry name" value="CBF"/>
    <property type="match status" value="1"/>
</dbReference>
<organism evidence="6 7">
    <name type="scientific">Saccoglossus kowalevskii</name>
    <name type="common">Acorn worm</name>
    <dbReference type="NCBI Taxonomy" id="10224"/>
    <lineage>
        <taxon>Eukaryota</taxon>
        <taxon>Metazoa</taxon>
        <taxon>Hemichordata</taxon>
        <taxon>Enteropneusta</taxon>
        <taxon>Harrimaniidae</taxon>
        <taxon>Saccoglossus</taxon>
    </lineage>
</organism>
<keyword evidence="6" id="KW-1185">Reference proteome</keyword>
<proteinExistence type="inferred from homology"/>
<evidence type="ECO:0000259" key="5">
    <source>
        <dbReference type="Pfam" id="PF03914"/>
    </source>
</evidence>
<dbReference type="RefSeq" id="XP_002733773.1">
    <property type="nucleotide sequence ID" value="XM_002733727.2"/>
</dbReference>
<feature type="domain" description="CCAAT-binding factor" evidence="5">
    <location>
        <begin position="301"/>
        <end position="450"/>
    </location>
</feature>
<dbReference type="PANTHER" id="PTHR12455:SF0">
    <property type="entry name" value="NUCLEOLAR COMPLEX PROTEIN 4 HOMOLOG"/>
    <property type="match status" value="1"/>
</dbReference>
<dbReference type="PANTHER" id="PTHR12455">
    <property type="entry name" value="NUCLEOLAR COMPLEX PROTEIN 4"/>
    <property type="match status" value="1"/>
</dbReference>
<keyword evidence="4" id="KW-1133">Transmembrane helix</keyword>
<keyword evidence="3" id="KW-0812">Transmembrane</keyword>
<comment type="similarity">
    <text evidence="2">Belongs to the CBF/MAK21 family.</text>
</comment>
<evidence type="ECO:0000256" key="4">
    <source>
        <dbReference type="ARBA" id="ARBA00022989"/>
    </source>
</evidence>
<sequence>MALPRESMVADIKEKTQQFLSSKEHSNGFVDILEYMQSAEVGVVIAAIKASHKICMNLLSTDKLYHCKDGSSLENVTATQKYESWLFERYQDCIENLINSMTHSSSNVQELALCTLMKFVECESQHPPKPHNPEWYFPSTLFTKIVHVLLSTDVDMRKLLGRFQEYVEYDDIRYYMLKRITGKTTRFKKNTQNVDTDVLIQNIFCILEQISRVISTDKEKELDNFLTKLPDAVDKCKVTVQKEHQIVFDTAWFTLLQCQLPNSIYKRILILLPEHIIPHMRNPVLLIDFLTASYNMGGAISLLALNGLFILVHHHNLEYPDFFKKLYALLDPAILHVKYRARFFFLTDLFLKSTHLPAYLVAAFVKRLSRLSLTAPPNAILLVIPLICNLIHRHPNLITLIHKPDAQTDISGDPYDMEEPDPAKCHAMESSLWEIKTLKSHYYHEVATSATKIEKRFQKEEWDIAEYLELEMSELIDKEVKKKMRKMPMEFEQPTGLFGGNSDKMKDLWTL</sequence>
<evidence type="ECO:0000256" key="2">
    <source>
        <dbReference type="ARBA" id="ARBA00007797"/>
    </source>
</evidence>
<dbReference type="Proteomes" id="UP000694865">
    <property type="component" value="Unplaced"/>
</dbReference>
<evidence type="ECO:0000256" key="3">
    <source>
        <dbReference type="ARBA" id="ARBA00022692"/>
    </source>
</evidence>
<dbReference type="GeneID" id="100366703"/>
<dbReference type="InterPro" id="IPR027193">
    <property type="entry name" value="Noc4"/>
</dbReference>
<dbReference type="SUPFAM" id="SSF48371">
    <property type="entry name" value="ARM repeat"/>
    <property type="match status" value="1"/>
</dbReference>
<evidence type="ECO:0000313" key="6">
    <source>
        <dbReference type="Proteomes" id="UP000694865"/>
    </source>
</evidence>